<dbReference type="InterPro" id="IPR016135">
    <property type="entry name" value="UBQ-conjugating_enzyme/RWD"/>
</dbReference>
<feature type="domain" description="RWD" evidence="2">
    <location>
        <begin position="10"/>
        <end position="115"/>
    </location>
</feature>
<dbReference type="Gene3D" id="3.10.110.10">
    <property type="entry name" value="Ubiquitin Conjugating Enzyme"/>
    <property type="match status" value="1"/>
</dbReference>
<proteinExistence type="predicted"/>
<evidence type="ECO:0000313" key="4">
    <source>
        <dbReference type="Proteomes" id="UP001479436"/>
    </source>
</evidence>
<dbReference type="InterPro" id="IPR032378">
    <property type="entry name" value="ZC3H15/TMA46_C"/>
</dbReference>
<sequence length="236" mass="26900">MTDYAEEQLNEIEALQSIYPEEYEELSSEPHSFRILIAPEEPIPGFPCSVYLNVTYTPTYPDELPEFNIEVIEGELSSEDLEKLTSELREMADESIGMAMIFSLASILKESLMTLVMEKKEEAERVENERLAKEMAAEQAKFVGTKITIPLFLEWKAKFEAEMLEKERNSKEFKAKEAKKGKLTGRQLFESDASLAKSDSTYMDEGDVAVDVSLFERELVIESDEEDGVNINYDSD</sequence>
<accession>A0ABR2X200</accession>
<dbReference type="Pfam" id="PF05773">
    <property type="entry name" value="RWD"/>
    <property type="match status" value="1"/>
</dbReference>
<dbReference type="SUPFAM" id="SSF54495">
    <property type="entry name" value="UBC-like"/>
    <property type="match status" value="1"/>
</dbReference>
<dbReference type="Pfam" id="PF16543">
    <property type="entry name" value="DFRP_C"/>
    <property type="match status" value="1"/>
</dbReference>
<evidence type="ECO:0000259" key="2">
    <source>
        <dbReference type="PROSITE" id="PS50908"/>
    </source>
</evidence>
<dbReference type="PANTHER" id="PTHR12292">
    <property type="entry name" value="RWD DOMAIN-CONTAINING PROTEIN"/>
    <property type="match status" value="1"/>
</dbReference>
<feature type="coiled-coil region" evidence="1">
    <location>
        <begin position="109"/>
        <end position="176"/>
    </location>
</feature>
<dbReference type="SMART" id="SM00591">
    <property type="entry name" value="RWD"/>
    <property type="match status" value="1"/>
</dbReference>
<dbReference type="InterPro" id="IPR006575">
    <property type="entry name" value="RWD_dom"/>
</dbReference>
<dbReference type="PROSITE" id="PS50908">
    <property type="entry name" value="RWD"/>
    <property type="match status" value="1"/>
</dbReference>
<protein>
    <submittedName>
        <fullName evidence="3">Protein gir2</fullName>
    </submittedName>
</protein>
<dbReference type="InterPro" id="IPR040213">
    <property type="entry name" value="GIR2-like"/>
</dbReference>
<comment type="caution">
    <text evidence="3">The sequence shown here is derived from an EMBL/GenBank/DDBJ whole genome shotgun (WGS) entry which is preliminary data.</text>
</comment>
<dbReference type="Proteomes" id="UP001479436">
    <property type="component" value="Unassembled WGS sequence"/>
</dbReference>
<keyword evidence="4" id="KW-1185">Reference proteome</keyword>
<reference evidence="3 4" key="1">
    <citation type="submission" date="2023-04" db="EMBL/GenBank/DDBJ databases">
        <title>Genome of Basidiobolus ranarum AG-B5.</title>
        <authorList>
            <person name="Stajich J.E."/>
            <person name="Carter-House D."/>
            <person name="Gryganskyi A."/>
        </authorList>
    </citation>
    <scope>NUCLEOTIDE SEQUENCE [LARGE SCALE GENOMIC DNA]</scope>
    <source>
        <strain evidence="3 4">AG-B5</strain>
    </source>
</reference>
<name>A0ABR2X200_9FUNG</name>
<evidence type="ECO:0000313" key="3">
    <source>
        <dbReference type="EMBL" id="KAK9767792.1"/>
    </source>
</evidence>
<dbReference type="EMBL" id="JASJQH010000054">
    <property type="protein sequence ID" value="KAK9767792.1"/>
    <property type="molecule type" value="Genomic_DNA"/>
</dbReference>
<keyword evidence="1" id="KW-0175">Coiled coil</keyword>
<dbReference type="CDD" id="cd23823">
    <property type="entry name" value="RWD_GCN2"/>
    <property type="match status" value="1"/>
</dbReference>
<organism evidence="3 4">
    <name type="scientific">Basidiobolus ranarum</name>
    <dbReference type="NCBI Taxonomy" id="34480"/>
    <lineage>
        <taxon>Eukaryota</taxon>
        <taxon>Fungi</taxon>
        <taxon>Fungi incertae sedis</taxon>
        <taxon>Zoopagomycota</taxon>
        <taxon>Entomophthoromycotina</taxon>
        <taxon>Basidiobolomycetes</taxon>
        <taxon>Basidiobolales</taxon>
        <taxon>Basidiobolaceae</taxon>
        <taxon>Basidiobolus</taxon>
    </lineage>
</organism>
<gene>
    <name evidence="3" type="primary">GIR2</name>
    <name evidence="3" type="ORF">K7432_002128</name>
</gene>
<evidence type="ECO:0000256" key="1">
    <source>
        <dbReference type="SAM" id="Coils"/>
    </source>
</evidence>